<keyword evidence="1" id="KW-0472">Membrane</keyword>
<organism evidence="2 3">
    <name type="scientific">Thermobrachium celere DSM 8682</name>
    <dbReference type="NCBI Taxonomy" id="941824"/>
    <lineage>
        <taxon>Bacteria</taxon>
        <taxon>Bacillati</taxon>
        <taxon>Bacillota</taxon>
        <taxon>Clostridia</taxon>
        <taxon>Eubacteriales</taxon>
        <taxon>Clostridiaceae</taxon>
        <taxon>Thermobrachium</taxon>
    </lineage>
</organism>
<protein>
    <submittedName>
        <fullName evidence="2">Uncharacterized protein</fullName>
    </submittedName>
</protein>
<proteinExistence type="predicted"/>
<feature type="transmembrane region" description="Helical" evidence="1">
    <location>
        <begin position="20"/>
        <end position="40"/>
    </location>
</feature>
<dbReference type="HOGENOM" id="CLU_113258_0_0_9"/>
<accession>R7RN19</accession>
<dbReference type="EMBL" id="CAVN010000088">
    <property type="protein sequence ID" value="CDF57552.1"/>
    <property type="molecule type" value="Genomic_DNA"/>
</dbReference>
<evidence type="ECO:0000256" key="1">
    <source>
        <dbReference type="SAM" id="Phobius"/>
    </source>
</evidence>
<comment type="caution">
    <text evidence="2">The sequence shown here is derived from an EMBL/GenBank/DDBJ whole genome shotgun (WGS) entry which is preliminary data.</text>
</comment>
<sequence>MDKFYEQLLGTTISSTYKLLNILMYVLIIIGALLFVLATLTFNFKVFALVLLVFAGAYLVMILRDKQYSEYEYIFTNGNLQIDVIYNQKRRKTLLDLDVKEFESFGKEGDIKIPQGAQIDVYIPWDYKEDRYVFLYNGGKRAAFISPNEEMLKLINLYFRGKRV</sequence>
<keyword evidence="1" id="KW-1133">Transmembrane helix</keyword>
<feature type="transmembrane region" description="Helical" evidence="1">
    <location>
        <begin position="46"/>
        <end position="63"/>
    </location>
</feature>
<dbReference type="RefSeq" id="WP_018660808.1">
    <property type="nucleotide sequence ID" value="NZ_HF952018.1"/>
</dbReference>
<keyword evidence="3" id="KW-1185">Reference proteome</keyword>
<dbReference type="OrthoDB" id="2062630at2"/>
<evidence type="ECO:0000313" key="3">
    <source>
        <dbReference type="Proteomes" id="UP000014923"/>
    </source>
</evidence>
<gene>
    <name evidence="2" type="ORF">TCEL_01466</name>
</gene>
<name>R7RN19_9CLOT</name>
<dbReference type="AlphaFoldDB" id="R7RN19"/>
<dbReference type="Proteomes" id="UP000014923">
    <property type="component" value="Unassembled WGS sequence"/>
</dbReference>
<reference evidence="2" key="1">
    <citation type="submission" date="2013-03" db="EMBL/GenBank/DDBJ databases">
        <title>Draft genome sequence of the hydrogen-ethanol-producing anaerobic alkalithermophilic Caloramator celere.</title>
        <authorList>
            <person name="Ciranna A."/>
            <person name="Larjo A."/>
            <person name="Kivisto A."/>
            <person name="Santala V."/>
            <person name="Roos C."/>
            <person name="Karp M."/>
        </authorList>
    </citation>
    <scope>NUCLEOTIDE SEQUENCE [LARGE SCALE GENOMIC DNA]</scope>
    <source>
        <strain evidence="2">DSM 8682</strain>
    </source>
</reference>
<evidence type="ECO:0000313" key="2">
    <source>
        <dbReference type="EMBL" id="CDF57552.1"/>
    </source>
</evidence>
<keyword evidence="1" id="KW-0812">Transmembrane</keyword>
<dbReference type="eggNOG" id="ENOG50303KZ">
    <property type="taxonomic scope" value="Bacteria"/>
</dbReference>